<sequence>MGIEIPGWLEQVAWLAAGEWPEGDETALRRVGAAWDRAAEDVDAALRDADAAVAEALSSMDGEAADAVREFWAQYADGDQAALRALEERSRELGDQCRNCALQIEYAKLSILIALGIFLAELLAMLASAFVTAGASTAGIVPAQIATRATIQTIVRKLIQSLAQRLGRSLVGTVVRSVVTEVATSVGTDLAVQAIQIARGDRKGVDGKLVGDAALSGAISGATGALVGAGGDKLLGSATEGLARNAAREAAEEAVTGVASTVAEAVVTGEGVKFDDLLQSAASGGLGGAVGGAKTHFDGGSHGGSAGDPGGSPDLGGSPDPGGASPTGLDLDARSTPTSTPTPTPTPVSAPHDGGGQGAPPLTPNADSPPLRRAQDATSTSYATTTPAEPAHAPQSSQEPTPRQSQQAAPQQFPQPAPAQAPTPTQSNSSGTQAQQSPPRTTTPPPAQPHSPTPQSHPTQPHTPAAPPSSTQPAHTPNTTAPAPQQPHQSPAAAHQPSTPQAPAHQSPAQQAPVQQPSAHPAPSHPAPSQPAPSHPAPSQPAPSHPAPSHQGTTTQQSGTTTPQFQGGWSPQQAPPPFPHRAPDQPTPDGRPQQPFQQQAFQQQPHFPQHSPQPTGPLPQQQGHPGRPQVDPAQPHRSERPAPDQRQPAPARRPDGPARHQDGPNQDVPPQRPTAPAHHPDATTPQRADAPAHQVDAPALPQDGPAAPHRDPVGEAPRPRTEQEQASRMRKRFSLPPELAHLQPRAALTRSGLSLHQDKLHPAVHRSADRVTEDPRTYTVDVHGTGTSASVDGTRLSPRQLADIIRSTGDWDGEKPIRLISCNTGTDPNGFAAQLARELGADVIAPSKYAWVDEAGNVFASSRESSPDRPDGAPGWPPNGSWITHRPDGTSTDHNSTTPPGHDAGWGDTTPGKAPRAWHRAAPDQPPPWTGPAHDPHGGQAGTPHQTRSGKGALGWVKAVLTRQADTDPHANSPFRGWTPEAAQQQRQQQGLTGRQTWNAPQPQPPAAHPSAPVPPGQTAGHPGWPGGAQSPHGQLGRQAPPGRPQALEPFGNGDNSQRTPNGAPGAQQFGQPAARQPLGQGHFGATTQQGGHPGQPPGRQDQHPGASRPGVQPPQPGIPQGYQQQAGHRPASGQPAGGQRMGGHPASGQSMGGQPGLGQPASGQPRVSQPASGQPGIGQFTGGQRTGGQPMGQPQGFAQPRPPQTGLPQSHPAQSHPAQSHPARTGPAQPGYRQGPPPQAGSTPPGAGRPGPQRFGPNPGPGRPGFTQPGFTRPGLAQPGSQQPGSQQPGPARPNTPQTSPAQPGPARPGSPQPGQAQQPRYGQTPPTGFQQQGDRVAPSAPQLDNRGQRPTPPPPPAGGQPQGERPPAHQPASPDAQQPGAPRAETPARPQQATDLPAPEVQQTTGHPQQALADQPRTHQPSPQDVPAQSAPEQVAPSGIKPEQIRPEEVAPEQTKPAQAAPEQAAPAQPRPERSAEPGTAAKPVEPAPPTAPPAAPRGIADRLADLTTPVGRDHTPAPDRTPDHRPEDTGAPGTPQREQPAHDLGDDLGTGAEPDERTPTDQLLEDFLAAFHEQLDREAALRDAVKTPSGLEWVDPRKQTIPPDGWPDGLSDEELRELPQDERRRREAEVLLREEALRAYRAEGGYALTPEEARELTRMSYVGDDGRFVHLPDVPEHGVTPEFLNDLNRYLEERGRPKYEEYDFKPGEPIPEEYRLTRSAPEEITRNDLGLTGQEVHDLVLGSASKLKRLVWHSYGDEWHLKKNAYYRMDSRGPGQVTTEGFTPIGDPADHHFNVESHISGNTTNSGFVSACRDLKDIFSRTGAQHEPGGARTPYEVFDNNDGTATVEAWVHAFHVPAGIDADATLRDNPVRGMSGNSAHQESEVVVPGGVPPRNISSSFLVRMVVPLVDGVPDFKNVTRRSIGEHVENPGFDPDPERGATRTGGRT</sequence>
<feature type="compositionally biased region" description="Low complexity" evidence="1">
    <location>
        <begin position="422"/>
        <end position="440"/>
    </location>
</feature>
<feature type="compositionally biased region" description="Pro residues" evidence="1">
    <location>
        <begin position="1488"/>
        <end position="1498"/>
    </location>
</feature>
<dbReference type="InterPro" id="IPR057746">
    <property type="entry name" value="CpnT-like_N"/>
</dbReference>
<evidence type="ECO:0000313" key="5">
    <source>
        <dbReference type="EMBL" id="ATE57450.1"/>
    </source>
</evidence>
<dbReference type="KEGG" id="apre:CNX65_32495"/>
<feature type="compositionally biased region" description="Pro residues" evidence="1">
    <location>
        <begin position="523"/>
        <end position="546"/>
    </location>
</feature>
<dbReference type="InterPro" id="IPR054695">
    <property type="entry name" value="Pierisin-like_dom"/>
</dbReference>
<feature type="compositionally biased region" description="Gly residues" evidence="1">
    <location>
        <begin position="1176"/>
        <end position="1191"/>
    </location>
</feature>
<dbReference type="SUPFAM" id="SSF140453">
    <property type="entry name" value="EsxAB dimer-like"/>
    <property type="match status" value="1"/>
</dbReference>
<feature type="compositionally biased region" description="Low complexity" evidence="1">
    <location>
        <begin position="453"/>
        <end position="522"/>
    </location>
</feature>
<feature type="region of interest" description="Disordered" evidence="1">
    <location>
        <begin position="293"/>
        <end position="775"/>
    </location>
</feature>
<feature type="region of interest" description="Disordered" evidence="1">
    <location>
        <begin position="861"/>
        <end position="1568"/>
    </location>
</feature>
<feature type="compositionally biased region" description="Low complexity" evidence="1">
    <location>
        <begin position="1061"/>
        <end position="1078"/>
    </location>
</feature>
<feature type="compositionally biased region" description="Pro residues" evidence="1">
    <location>
        <begin position="1002"/>
        <end position="1016"/>
    </location>
</feature>
<dbReference type="Proteomes" id="UP000218505">
    <property type="component" value="Chromosome"/>
</dbReference>
<feature type="compositionally biased region" description="Low complexity" evidence="1">
    <location>
        <begin position="592"/>
        <end position="629"/>
    </location>
</feature>
<keyword evidence="2" id="KW-0812">Transmembrane</keyword>
<evidence type="ECO:0000256" key="1">
    <source>
        <dbReference type="SAM" id="MobiDB-lite"/>
    </source>
</evidence>
<dbReference type="RefSeq" id="WP_096497133.1">
    <property type="nucleotide sequence ID" value="NZ_CP023445.1"/>
</dbReference>
<feature type="compositionally biased region" description="Basic and acidic residues" evidence="1">
    <location>
        <begin position="652"/>
        <end position="662"/>
    </location>
</feature>
<feature type="compositionally biased region" description="Polar residues" evidence="1">
    <location>
        <begin position="889"/>
        <end position="899"/>
    </location>
</feature>
<feature type="domain" description="Pierisin-like" evidence="3">
    <location>
        <begin position="1770"/>
        <end position="1903"/>
    </location>
</feature>
<feature type="compositionally biased region" description="Low complexity" evidence="1">
    <location>
        <begin position="376"/>
        <end position="412"/>
    </location>
</feature>
<feature type="compositionally biased region" description="Basic and acidic residues" evidence="1">
    <location>
        <begin position="756"/>
        <end position="775"/>
    </location>
</feature>
<feature type="compositionally biased region" description="Low complexity" evidence="1">
    <location>
        <begin position="984"/>
        <end position="1001"/>
    </location>
</feature>
<dbReference type="InterPro" id="IPR036689">
    <property type="entry name" value="ESAT-6-like_sf"/>
</dbReference>
<dbReference type="Pfam" id="PF25547">
    <property type="entry name" value="WXG100_2"/>
    <property type="match status" value="1"/>
</dbReference>
<proteinExistence type="predicted"/>
<feature type="compositionally biased region" description="Low complexity" evidence="1">
    <location>
        <begin position="315"/>
        <end position="328"/>
    </location>
</feature>
<feature type="compositionally biased region" description="Polar residues" evidence="1">
    <location>
        <begin position="1207"/>
        <end position="1219"/>
    </location>
</feature>
<organism evidence="5 6">
    <name type="scientific">Actinosynnema pretiosum</name>
    <dbReference type="NCBI Taxonomy" id="42197"/>
    <lineage>
        <taxon>Bacteria</taxon>
        <taxon>Bacillati</taxon>
        <taxon>Actinomycetota</taxon>
        <taxon>Actinomycetes</taxon>
        <taxon>Pseudonocardiales</taxon>
        <taxon>Pseudonocardiaceae</taxon>
        <taxon>Actinosynnema</taxon>
    </lineage>
</organism>
<protein>
    <submittedName>
        <fullName evidence="5">Uncharacterized protein</fullName>
    </submittedName>
</protein>
<feature type="compositionally biased region" description="Low complexity" evidence="1">
    <location>
        <begin position="1119"/>
        <end position="1128"/>
    </location>
</feature>
<feature type="region of interest" description="Disordered" evidence="1">
    <location>
        <begin position="1926"/>
        <end position="1950"/>
    </location>
</feature>
<dbReference type="EMBL" id="CP023445">
    <property type="protein sequence ID" value="ATE57450.1"/>
    <property type="molecule type" value="Genomic_DNA"/>
</dbReference>
<gene>
    <name evidence="5" type="ORF">CNX65_32495</name>
</gene>
<accession>A0A290ZEH8</accession>
<feature type="transmembrane region" description="Helical" evidence="2">
    <location>
        <begin position="111"/>
        <end position="131"/>
    </location>
</feature>
<feature type="region of interest" description="Disordered" evidence="1">
    <location>
        <begin position="1584"/>
        <end position="1617"/>
    </location>
</feature>
<dbReference type="CDD" id="cd22541">
    <property type="entry name" value="SP5_N"/>
    <property type="match status" value="1"/>
</dbReference>
<keyword evidence="2" id="KW-1133">Transmembrane helix</keyword>
<evidence type="ECO:0000256" key="2">
    <source>
        <dbReference type="SAM" id="Phobius"/>
    </source>
</evidence>
<feature type="compositionally biased region" description="Low complexity" evidence="1">
    <location>
        <begin position="1454"/>
        <end position="1470"/>
    </location>
</feature>
<feature type="compositionally biased region" description="Gly residues" evidence="1">
    <location>
        <begin position="300"/>
        <end position="314"/>
    </location>
</feature>
<dbReference type="Gene3D" id="3.90.210.10">
    <property type="entry name" value="Heat-Labile Enterotoxin, subunit A"/>
    <property type="match status" value="1"/>
</dbReference>
<feature type="compositionally biased region" description="Pro residues" evidence="1">
    <location>
        <begin position="1304"/>
        <end position="1313"/>
    </location>
</feature>
<feature type="compositionally biased region" description="Polar residues" evidence="1">
    <location>
        <begin position="1162"/>
        <end position="1173"/>
    </location>
</feature>
<keyword evidence="6" id="KW-1185">Reference proteome</keyword>
<name>A0A290ZEH8_9PSEU</name>
<feature type="compositionally biased region" description="Low complexity" evidence="1">
    <location>
        <begin position="1314"/>
        <end position="1335"/>
    </location>
</feature>
<keyword evidence="2" id="KW-0472">Membrane</keyword>
<evidence type="ECO:0000259" key="3">
    <source>
        <dbReference type="Pfam" id="PF22596"/>
    </source>
</evidence>
<feature type="compositionally biased region" description="Basic and acidic residues" evidence="1">
    <location>
        <begin position="708"/>
        <end position="727"/>
    </location>
</feature>
<dbReference type="SUPFAM" id="SSF56399">
    <property type="entry name" value="ADP-ribosylation"/>
    <property type="match status" value="1"/>
</dbReference>
<feature type="domain" description="Outer membrane channel protein CpnT-like N-terminal" evidence="4">
    <location>
        <begin position="15"/>
        <end position="148"/>
    </location>
</feature>
<feature type="compositionally biased region" description="Low complexity" evidence="1">
    <location>
        <begin position="1275"/>
        <end position="1291"/>
    </location>
</feature>
<feature type="compositionally biased region" description="Basic and acidic residues" evidence="1">
    <location>
        <begin position="634"/>
        <end position="643"/>
    </location>
</feature>
<evidence type="ECO:0000313" key="6">
    <source>
        <dbReference type="Proteomes" id="UP000218505"/>
    </source>
</evidence>
<feature type="compositionally biased region" description="Basic and acidic residues" evidence="1">
    <location>
        <begin position="1514"/>
        <end position="1531"/>
    </location>
</feature>
<dbReference type="Pfam" id="PF22596">
    <property type="entry name" value="Scabin-like"/>
    <property type="match status" value="1"/>
</dbReference>
<reference evidence="5" key="1">
    <citation type="submission" date="2017-09" db="EMBL/GenBank/DDBJ databases">
        <title>Complete Genome Sequence of ansamitocin-producing Bacterium Actinosynnema pretiosum X47.</title>
        <authorList>
            <person name="Cao G."/>
            <person name="Zong G."/>
            <person name="Zhong C."/>
            <person name="Fu J."/>
        </authorList>
    </citation>
    <scope>NUCLEOTIDE SEQUENCE [LARGE SCALE GENOMIC DNA]</scope>
    <source>
        <strain evidence="5">X47</strain>
    </source>
</reference>
<dbReference type="PRINTS" id="PR01217">
    <property type="entry name" value="PRICHEXTENSN"/>
</dbReference>
<feature type="compositionally biased region" description="Pro residues" evidence="1">
    <location>
        <begin position="441"/>
        <end position="452"/>
    </location>
</feature>
<evidence type="ECO:0000259" key="4">
    <source>
        <dbReference type="Pfam" id="PF25547"/>
    </source>
</evidence>
<feature type="compositionally biased region" description="Low complexity" evidence="1">
    <location>
        <begin position="547"/>
        <end position="568"/>
    </location>
</feature>